<dbReference type="OrthoDB" id="6141102at2759"/>
<dbReference type="InterPro" id="IPR001214">
    <property type="entry name" value="SET_dom"/>
</dbReference>
<evidence type="ECO:0000259" key="7">
    <source>
        <dbReference type="PROSITE" id="PS50280"/>
    </source>
</evidence>
<dbReference type="GO" id="GO:0031507">
    <property type="term" value="P:heterochromatin formation"/>
    <property type="evidence" value="ECO:0007669"/>
    <property type="project" value="TreeGrafter"/>
</dbReference>
<dbReference type="Pfam" id="PF00856">
    <property type="entry name" value="SET"/>
    <property type="match status" value="1"/>
</dbReference>
<dbReference type="InterPro" id="IPR026489">
    <property type="entry name" value="CXC_dom"/>
</dbReference>
<sequence>MPSSVQVTDNVKQAVLARDKSCKEDFNRESKRWVLLLSKLPPSSDLVLARAALACQAFLSVCKFSIWHVARHTIRLESEAQHINDASALKDVDTTKIDFQYRQLACRICHLHNCTYHGEYRESPHSDEDDIDGDARSVGSELSLDLEEASRINFKTLVRGQPRHDHQYNRHTPLNRPTFPRRGYSYWIQKSSTHLIHDREPFYPCSHEGSCEEAQCRCYKKKITCEKTCACPPDCERRFRGCQCAQKGKVCFQNPHCDCYRLNRECDADLCGTCGAAEVLDPVNRYTKEIAKGRCANVHIQRNLPKRTLLGHSEVQGFGLYMGEPVKAHEYIGEYKGEVITKGEADRRGAIYAHLATNYLFSLNKEQEVDSTKAGNKMRFVNNSEREETMNCYAQTMLCNSVARIGMYARRDIAVGEELFFNYG</sequence>
<dbReference type="InterPro" id="IPR041355">
    <property type="entry name" value="Pre-SET_CXC"/>
</dbReference>
<dbReference type="EMBL" id="ML991830">
    <property type="protein sequence ID" value="KAF2231156.1"/>
    <property type="molecule type" value="Genomic_DNA"/>
</dbReference>
<feature type="domain" description="SET" evidence="7">
    <location>
        <begin position="296"/>
        <end position="424"/>
    </location>
</feature>
<accession>A0A6A6GZA3</accession>
<evidence type="ECO:0000256" key="4">
    <source>
        <dbReference type="ARBA" id="ARBA00023015"/>
    </source>
</evidence>
<dbReference type="Gene3D" id="2.170.270.10">
    <property type="entry name" value="SET domain"/>
    <property type="match status" value="1"/>
</dbReference>
<protein>
    <submittedName>
        <fullName evidence="9">SET domain-containing protein</fullName>
    </submittedName>
</protein>
<dbReference type="Proteomes" id="UP000800092">
    <property type="component" value="Unassembled WGS sequence"/>
</dbReference>
<name>A0A6A6GZA3_VIRVR</name>
<evidence type="ECO:0000256" key="6">
    <source>
        <dbReference type="ARBA" id="ARBA00048568"/>
    </source>
</evidence>
<keyword evidence="3" id="KW-0949">S-adenosyl-L-methionine</keyword>
<keyword evidence="5" id="KW-0804">Transcription</keyword>
<comment type="catalytic activity">
    <reaction evidence="6">
        <text>L-lysyl(27)-[histone H3] + 3 S-adenosyl-L-methionine = N(6),N(6),N(6)-trimethyl-L-lysyl(27)-[histone H3] + 3 S-adenosyl-L-homocysteine + 3 H(+)</text>
        <dbReference type="Rhea" id="RHEA:60292"/>
        <dbReference type="Rhea" id="RHEA-COMP:15535"/>
        <dbReference type="Rhea" id="RHEA-COMP:15548"/>
        <dbReference type="ChEBI" id="CHEBI:15378"/>
        <dbReference type="ChEBI" id="CHEBI:29969"/>
        <dbReference type="ChEBI" id="CHEBI:57856"/>
        <dbReference type="ChEBI" id="CHEBI:59789"/>
        <dbReference type="ChEBI" id="CHEBI:61961"/>
        <dbReference type="EC" id="2.1.1.356"/>
    </reaction>
</comment>
<organism evidence="9 10">
    <name type="scientific">Viridothelium virens</name>
    <name type="common">Speckled blister lichen</name>
    <name type="synonym">Trypethelium virens</name>
    <dbReference type="NCBI Taxonomy" id="1048519"/>
    <lineage>
        <taxon>Eukaryota</taxon>
        <taxon>Fungi</taxon>
        <taxon>Dikarya</taxon>
        <taxon>Ascomycota</taxon>
        <taxon>Pezizomycotina</taxon>
        <taxon>Dothideomycetes</taxon>
        <taxon>Dothideomycetes incertae sedis</taxon>
        <taxon>Trypetheliales</taxon>
        <taxon>Trypetheliaceae</taxon>
        <taxon>Viridothelium</taxon>
    </lineage>
</organism>
<proteinExistence type="predicted"/>
<dbReference type="PROSITE" id="PS50280">
    <property type="entry name" value="SET"/>
    <property type="match status" value="1"/>
</dbReference>
<feature type="domain" description="CXC" evidence="8">
    <location>
        <begin position="181"/>
        <end position="291"/>
    </location>
</feature>
<gene>
    <name evidence="9" type="ORF">EV356DRAFT_452491</name>
</gene>
<evidence type="ECO:0000259" key="8">
    <source>
        <dbReference type="PROSITE" id="PS51633"/>
    </source>
</evidence>
<keyword evidence="2" id="KW-0808">Transferase</keyword>
<keyword evidence="4" id="KW-0805">Transcription regulation</keyword>
<dbReference type="GO" id="GO:0003682">
    <property type="term" value="F:chromatin binding"/>
    <property type="evidence" value="ECO:0007669"/>
    <property type="project" value="TreeGrafter"/>
</dbReference>
<evidence type="ECO:0000256" key="1">
    <source>
        <dbReference type="ARBA" id="ARBA00022603"/>
    </source>
</evidence>
<dbReference type="InterPro" id="IPR045318">
    <property type="entry name" value="EZH1/2-like"/>
</dbReference>
<evidence type="ECO:0000256" key="3">
    <source>
        <dbReference type="ARBA" id="ARBA00022691"/>
    </source>
</evidence>
<dbReference type="GO" id="GO:0032259">
    <property type="term" value="P:methylation"/>
    <property type="evidence" value="ECO:0007669"/>
    <property type="project" value="UniProtKB-KW"/>
</dbReference>
<dbReference type="SUPFAM" id="SSF82199">
    <property type="entry name" value="SET domain"/>
    <property type="match status" value="1"/>
</dbReference>
<keyword evidence="1" id="KW-0489">Methyltransferase</keyword>
<dbReference type="GO" id="GO:0005634">
    <property type="term" value="C:nucleus"/>
    <property type="evidence" value="ECO:0007669"/>
    <property type="project" value="TreeGrafter"/>
</dbReference>
<evidence type="ECO:0000256" key="5">
    <source>
        <dbReference type="ARBA" id="ARBA00023163"/>
    </source>
</evidence>
<reference evidence="9" key="1">
    <citation type="journal article" date="2020" name="Stud. Mycol.">
        <title>101 Dothideomycetes genomes: a test case for predicting lifestyles and emergence of pathogens.</title>
        <authorList>
            <person name="Haridas S."/>
            <person name="Albert R."/>
            <person name="Binder M."/>
            <person name="Bloem J."/>
            <person name="Labutti K."/>
            <person name="Salamov A."/>
            <person name="Andreopoulos B."/>
            <person name="Baker S."/>
            <person name="Barry K."/>
            <person name="Bills G."/>
            <person name="Bluhm B."/>
            <person name="Cannon C."/>
            <person name="Castanera R."/>
            <person name="Culley D."/>
            <person name="Daum C."/>
            <person name="Ezra D."/>
            <person name="Gonzalez J."/>
            <person name="Henrissat B."/>
            <person name="Kuo A."/>
            <person name="Liang C."/>
            <person name="Lipzen A."/>
            <person name="Lutzoni F."/>
            <person name="Magnuson J."/>
            <person name="Mondo S."/>
            <person name="Nolan M."/>
            <person name="Ohm R."/>
            <person name="Pangilinan J."/>
            <person name="Park H.-J."/>
            <person name="Ramirez L."/>
            <person name="Alfaro M."/>
            <person name="Sun H."/>
            <person name="Tritt A."/>
            <person name="Yoshinaga Y."/>
            <person name="Zwiers L.-H."/>
            <person name="Turgeon B."/>
            <person name="Goodwin S."/>
            <person name="Spatafora J."/>
            <person name="Crous P."/>
            <person name="Grigoriev I."/>
        </authorList>
    </citation>
    <scope>NUCLEOTIDE SEQUENCE</scope>
    <source>
        <strain evidence="9">Tuck. ex Michener</strain>
    </source>
</reference>
<evidence type="ECO:0000313" key="9">
    <source>
        <dbReference type="EMBL" id="KAF2231156.1"/>
    </source>
</evidence>
<keyword evidence="10" id="KW-1185">Reference proteome</keyword>
<dbReference type="PANTHER" id="PTHR45747">
    <property type="entry name" value="HISTONE-LYSINE N-METHYLTRANSFERASE E(Z)"/>
    <property type="match status" value="1"/>
</dbReference>
<dbReference type="InterPro" id="IPR046341">
    <property type="entry name" value="SET_dom_sf"/>
</dbReference>
<dbReference type="GO" id="GO:0140951">
    <property type="term" value="F:histone H3K27 trimethyltransferase activity"/>
    <property type="evidence" value="ECO:0007669"/>
    <property type="project" value="UniProtKB-EC"/>
</dbReference>
<evidence type="ECO:0000256" key="2">
    <source>
        <dbReference type="ARBA" id="ARBA00022679"/>
    </source>
</evidence>
<dbReference type="PANTHER" id="PTHR45747:SF4">
    <property type="entry name" value="HISTONE-LYSINE N-METHYLTRANSFERASE E(Z)"/>
    <property type="match status" value="1"/>
</dbReference>
<dbReference type="PROSITE" id="PS51633">
    <property type="entry name" value="CXC"/>
    <property type="match status" value="1"/>
</dbReference>
<dbReference type="Pfam" id="PF18264">
    <property type="entry name" value="preSET_CXC"/>
    <property type="match status" value="1"/>
</dbReference>
<evidence type="ECO:0000313" key="10">
    <source>
        <dbReference type="Proteomes" id="UP000800092"/>
    </source>
</evidence>
<dbReference type="AlphaFoldDB" id="A0A6A6GZA3"/>
<feature type="non-terminal residue" evidence="9">
    <location>
        <position position="424"/>
    </location>
</feature>
<dbReference type="SMART" id="SM00317">
    <property type="entry name" value="SET"/>
    <property type="match status" value="1"/>
</dbReference>